<feature type="compositionally biased region" description="Basic and acidic residues" evidence="1">
    <location>
        <begin position="64"/>
        <end position="76"/>
    </location>
</feature>
<proteinExistence type="predicted"/>
<name>A0ABY9JS88_9ACTN</name>
<feature type="compositionally biased region" description="Basic residues" evidence="1">
    <location>
        <begin position="46"/>
        <end position="63"/>
    </location>
</feature>
<dbReference type="EMBL" id="CP120983">
    <property type="protein sequence ID" value="WLQ68877.1"/>
    <property type="molecule type" value="Genomic_DNA"/>
</dbReference>
<reference evidence="2 3" key="1">
    <citation type="submission" date="2023-03" db="EMBL/GenBank/DDBJ databases">
        <title>Isolation and description of six Streptomyces strains from soil environments, able to metabolize different microbial glucans.</title>
        <authorList>
            <person name="Widen T."/>
            <person name="Larsbrink J."/>
        </authorList>
    </citation>
    <scope>NUCLEOTIDE SEQUENCE [LARGE SCALE GENOMIC DNA]</scope>
    <source>
        <strain evidence="2 3">Alt3</strain>
    </source>
</reference>
<evidence type="ECO:0000256" key="1">
    <source>
        <dbReference type="SAM" id="MobiDB-lite"/>
    </source>
</evidence>
<dbReference type="Proteomes" id="UP001224433">
    <property type="component" value="Chromosome"/>
</dbReference>
<feature type="region of interest" description="Disordered" evidence="1">
    <location>
        <begin position="1"/>
        <end position="88"/>
    </location>
</feature>
<gene>
    <name evidence="2" type="ORF">P8A20_07725</name>
</gene>
<accession>A0ABY9JS88</accession>
<evidence type="ECO:0000313" key="3">
    <source>
        <dbReference type="Proteomes" id="UP001224433"/>
    </source>
</evidence>
<protein>
    <submittedName>
        <fullName evidence="2">Uncharacterized protein</fullName>
    </submittedName>
</protein>
<keyword evidence="3" id="KW-1185">Reference proteome</keyword>
<organism evidence="2 3">
    <name type="scientific">Streptomyces glycanivorans</name>
    <dbReference type="NCBI Taxonomy" id="3033808"/>
    <lineage>
        <taxon>Bacteria</taxon>
        <taxon>Bacillati</taxon>
        <taxon>Actinomycetota</taxon>
        <taxon>Actinomycetes</taxon>
        <taxon>Kitasatosporales</taxon>
        <taxon>Streptomycetaceae</taxon>
        <taxon>Streptomyces</taxon>
    </lineage>
</organism>
<evidence type="ECO:0000313" key="2">
    <source>
        <dbReference type="EMBL" id="WLQ68877.1"/>
    </source>
</evidence>
<sequence>MRTDRPDTGSLARGRPHLGPSWLGAAVPDGAPPHSGQPSGGDRPPVLRHRHRPRGNAHRAGRGVRRDRLAREEHPLGHHRMGSLQHGL</sequence>